<keyword evidence="6 10" id="KW-0067">ATP-binding</keyword>
<organism evidence="10 11">
    <name type="scientific">Acrocarpospora macrocephala</name>
    <dbReference type="NCBI Taxonomy" id="150177"/>
    <lineage>
        <taxon>Bacteria</taxon>
        <taxon>Bacillati</taxon>
        <taxon>Actinomycetota</taxon>
        <taxon>Actinomycetes</taxon>
        <taxon>Streptosporangiales</taxon>
        <taxon>Streptosporangiaceae</taxon>
        <taxon>Acrocarpospora</taxon>
    </lineage>
</organism>
<dbReference type="InterPro" id="IPR017871">
    <property type="entry name" value="ABC_transporter-like_CS"/>
</dbReference>
<dbReference type="InterPro" id="IPR050086">
    <property type="entry name" value="MetN_ABC_transporter-like"/>
</dbReference>
<dbReference type="GO" id="GO:0005886">
    <property type="term" value="C:plasma membrane"/>
    <property type="evidence" value="ECO:0007669"/>
    <property type="project" value="UniProtKB-SubCell"/>
</dbReference>
<dbReference type="Gene3D" id="3.40.50.300">
    <property type="entry name" value="P-loop containing nucleotide triphosphate hydrolases"/>
    <property type="match status" value="1"/>
</dbReference>
<comment type="similarity">
    <text evidence="2">Belongs to the ABC transporter superfamily.</text>
</comment>
<accession>A0A5M3WJ85</accession>
<evidence type="ECO:0000256" key="7">
    <source>
        <dbReference type="ARBA" id="ARBA00022970"/>
    </source>
</evidence>
<reference evidence="10 11" key="1">
    <citation type="submission" date="2019-10" db="EMBL/GenBank/DDBJ databases">
        <title>Whole genome shotgun sequence of Acrocarpospora macrocephala NBRC 16266.</title>
        <authorList>
            <person name="Ichikawa N."/>
            <person name="Kimura A."/>
            <person name="Kitahashi Y."/>
            <person name="Komaki H."/>
            <person name="Oguchi A."/>
        </authorList>
    </citation>
    <scope>NUCLEOTIDE SEQUENCE [LARGE SCALE GENOMIC DNA]</scope>
    <source>
        <strain evidence="10 11">NBRC 16266</strain>
    </source>
</reference>
<keyword evidence="5" id="KW-0547">Nucleotide-binding</keyword>
<dbReference type="PROSITE" id="PS50893">
    <property type="entry name" value="ABC_TRANSPORTER_2"/>
    <property type="match status" value="1"/>
</dbReference>
<evidence type="ECO:0000256" key="6">
    <source>
        <dbReference type="ARBA" id="ARBA00022840"/>
    </source>
</evidence>
<dbReference type="SUPFAM" id="SSF52540">
    <property type="entry name" value="P-loop containing nucleoside triphosphate hydrolases"/>
    <property type="match status" value="1"/>
</dbReference>
<dbReference type="GO" id="GO:0016887">
    <property type="term" value="F:ATP hydrolysis activity"/>
    <property type="evidence" value="ECO:0007669"/>
    <property type="project" value="InterPro"/>
</dbReference>
<dbReference type="InterPro" id="IPR030679">
    <property type="entry name" value="ABC_ATPase_HisP-typ"/>
</dbReference>
<keyword evidence="8" id="KW-0472">Membrane</keyword>
<keyword evidence="7" id="KW-0029">Amino-acid transport</keyword>
<evidence type="ECO:0000256" key="8">
    <source>
        <dbReference type="ARBA" id="ARBA00023136"/>
    </source>
</evidence>
<protein>
    <submittedName>
        <fullName evidence="10">ATP-binding protein</fullName>
    </submittedName>
</protein>
<dbReference type="GO" id="GO:0005524">
    <property type="term" value="F:ATP binding"/>
    <property type="evidence" value="ECO:0007669"/>
    <property type="project" value="UniProtKB-KW"/>
</dbReference>
<keyword evidence="4" id="KW-1003">Cell membrane</keyword>
<dbReference type="InterPro" id="IPR003593">
    <property type="entry name" value="AAA+_ATPase"/>
</dbReference>
<dbReference type="Pfam" id="PF00005">
    <property type="entry name" value="ABC_tran"/>
    <property type="match status" value="1"/>
</dbReference>
<evidence type="ECO:0000313" key="11">
    <source>
        <dbReference type="Proteomes" id="UP000331127"/>
    </source>
</evidence>
<evidence type="ECO:0000259" key="9">
    <source>
        <dbReference type="PROSITE" id="PS50893"/>
    </source>
</evidence>
<keyword evidence="3" id="KW-0813">Transport</keyword>
<dbReference type="Proteomes" id="UP000331127">
    <property type="component" value="Unassembled WGS sequence"/>
</dbReference>
<dbReference type="PIRSF" id="PIRSF039085">
    <property type="entry name" value="ABC_ATPase_HisP"/>
    <property type="match status" value="1"/>
</dbReference>
<dbReference type="SMART" id="SM00382">
    <property type="entry name" value="AAA"/>
    <property type="match status" value="1"/>
</dbReference>
<dbReference type="InterPro" id="IPR027417">
    <property type="entry name" value="P-loop_NTPase"/>
</dbReference>
<dbReference type="PROSITE" id="PS00211">
    <property type="entry name" value="ABC_TRANSPORTER_1"/>
    <property type="match status" value="1"/>
</dbReference>
<evidence type="ECO:0000313" key="10">
    <source>
        <dbReference type="EMBL" id="GES07231.1"/>
    </source>
</evidence>
<name>A0A5M3WJ85_9ACTN</name>
<evidence type="ECO:0000256" key="2">
    <source>
        <dbReference type="ARBA" id="ARBA00005417"/>
    </source>
</evidence>
<feature type="domain" description="ABC transporter" evidence="9">
    <location>
        <begin position="1"/>
        <end position="223"/>
    </location>
</feature>
<evidence type="ECO:0000256" key="5">
    <source>
        <dbReference type="ARBA" id="ARBA00022741"/>
    </source>
</evidence>
<proteinExistence type="inferred from homology"/>
<comment type="caution">
    <text evidence="10">The sequence shown here is derived from an EMBL/GenBank/DDBJ whole genome shotgun (WGS) entry which is preliminary data.</text>
</comment>
<keyword evidence="11" id="KW-1185">Reference proteome</keyword>
<dbReference type="EMBL" id="BLAE01000005">
    <property type="protein sequence ID" value="GES07231.1"/>
    <property type="molecule type" value="Genomic_DNA"/>
</dbReference>
<evidence type="ECO:0000256" key="1">
    <source>
        <dbReference type="ARBA" id="ARBA00004202"/>
    </source>
</evidence>
<comment type="subcellular location">
    <subcellularLocation>
        <location evidence="1">Cell membrane</location>
        <topology evidence="1">Peripheral membrane protein</topology>
    </subcellularLocation>
</comment>
<dbReference type="GO" id="GO:0015424">
    <property type="term" value="F:ABC-type amino acid transporter activity"/>
    <property type="evidence" value="ECO:0007669"/>
    <property type="project" value="InterPro"/>
</dbReference>
<sequence length="227" mass="25068">MQRGQTVCVMGPSGAGKTSFLRCLNHLEKPTSGAVFIDGELLGYEHRGDHLVELPKREIARQRREVGMVFQSFNLFTHMSVLQNVMEAPVGVLGLDRKQARSRAEELLETVGMAHKAHAMPEQLSGGQQQRVAIARALAMRPKVMLFDEPTSALDPELVSEVLETMRRLSDLGMTMIVVTHEIGFAREVAARAVFMDAGRIVEDGTVEDVFRGAANARVRDFLGKVL</sequence>
<evidence type="ECO:0000256" key="4">
    <source>
        <dbReference type="ARBA" id="ARBA00022475"/>
    </source>
</evidence>
<gene>
    <name evidence="10" type="ORF">Amac_008260</name>
</gene>
<dbReference type="InterPro" id="IPR003439">
    <property type="entry name" value="ABC_transporter-like_ATP-bd"/>
</dbReference>
<dbReference type="PANTHER" id="PTHR43166:SF9">
    <property type="entry name" value="GLUTAMATE_ASPARTATE IMPORT ATP-BINDING PROTEIN GLTL"/>
    <property type="match status" value="1"/>
</dbReference>
<dbReference type="AlphaFoldDB" id="A0A5M3WJ85"/>
<dbReference type="PANTHER" id="PTHR43166">
    <property type="entry name" value="AMINO ACID IMPORT ATP-BINDING PROTEIN"/>
    <property type="match status" value="1"/>
</dbReference>
<evidence type="ECO:0000256" key="3">
    <source>
        <dbReference type="ARBA" id="ARBA00022448"/>
    </source>
</evidence>